<dbReference type="PRINTS" id="PR00090">
    <property type="entry name" value="RNGDIOXGNASE"/>
</dbReference>
<dbReference type="InterPro" id="IPR017941">
    <property type="entry name" value="Rieske_2Fe-2S"/>
</dbReference>
<sequence length="214" mass="23502">MNIDVAELIDVAGSKQKKQIHADEDIYKLELERIFGRCWLFLTHESEIPNPGDYFSTYMGEDAVIVVRGADGVIRAFINSCTHRGSRVCHAESGNTRAFVCPYHGWTFGIDGSLRGAPSKTAAYGGELDKGSLGLAPVARVESYGGFVFGCFDPDAPALAEYLGDITWYIDCFTTRAGMELLGPPVKSIIQCNWKVPSENFLDGYHVGGRISHR</sequence>
<dbReference type="InterPro" id="IPR015879">
    <property type="entry name" value="Ring_hydroxy_dOase_asu_C_dom"/>
</dbReference>
<gene>
    <name evidence="9" type="primary">hcaE</name>
    <name evidence="9" type="ORF">WYH_01869</name>
</gene>
<dbReference type="EMBL" id="CP011452">
    <property type="protein sequence ID" value="AKH42905.1"/>
    <property type="molecule type" value="Genomic_DNA"/>
</dbReference>
<dbReference type="Gene3D" id="2.102.10.10">
    <property type="entry name" value="Rieske [2Fe-2S] iron-sulphur domain"/>
    <property type="match status" value="1"/>
</dbReference>
<comment type="similarity">
    <text evidence="1">Belongs to the bacterial ring-hydroxylating dioxygenase alpha subunit family.</text>
</comment>
<accession>A0A0F7KVX2</accession>
<dbReference type="STRING" id="1267766.WYH_01869"/>
<dbReference type="GO" id="GO:0005506">
    <property type="term" value="F:iron ion binding"/>
    <property type="evidence" value="ECO:0007669"/>
    <property type="project" value="InterPro"/>
</dbReference>
<evidence type="ECO:0000256" key="6">
    <source>
        <dbReference type="ARBA" id="ARBA00023004"/>
    </source>
</evidence>
<protein>
    <submittedName>
        <fullName evidence="9">3-phenylpropionate/cinnamic acid dioxygenase subunit alpha</fullName>
        <ecNumber evidence="9">1.14.12.19</ecNumber>
    </submittedName>
</protein>
<dbReference type="Pfam" id="PF00848">
    <property type="entry name" value="Ring_hydroxyl_A"/>
    <property type="match status" value="1"/>
</dbReference>
<dbReference type="OrthoDB" id="7456916at2"/>
<evidence type="ECO:0000313" key="9">
    <source>
        <dbReference type="EMBL" id="AKH42905.1"/>
    </source>
</evidence>
<dbReference type="InterPro" id="IPR036922">
    <property type="entry name" value="Rieske_2Fe-2S_sf"/>
</dbReference>
<dbReference type="RefSeq" id="WP_053833511.1">
    <property type="nucleotide sequence ID" value="NZ_CP011452.2"/>
</dbReference>
<evidence type="ECO:0000256" key="4">
    <source>
        <dbReference type="ARBA" id="ARBA00022964"/>
    </source>
</evidence>
<evidence type="ECO:0000256" key="1">
    <source>
        <dbReference type="ARBA" id="ARBA00008751"/>
    </source>
</evidence>
<keyword evidence="5 9" id="KW-0560">Oxidoreductase</keyword>
<reference evidence="9" key="1">
    <citation type="submission" date="2015-05" db="EMBL/GenBank/DDBJ databases">
        <title>The complete genome of Altererythrobacter atlanticus strain 26DY36.</title>
        <authorList>
            <person name="Wu Y.-H."/>
            <person name="Cheng H."/>
            <person name="Wu X.-W."/>
        </authorList>
    </citation>
    <scope>NUCLEOTIDE SEQUENCE [LARGE SCALE GENOMIC DNA]</scope>
    <source>
        <strain evidence="9">26DY36</strain>
    </source>
</reference>
<dbReference type="PATRIC" id="fig|1267766.3.peg.1889"/>
<dbReference type="Gene3D" id="3.90.380.10">
    <property type="entry name" value="Naphthalene 1,2-dioxygenase Alpha Subunit, Chain A, domain 1"/>
    <property type="match status" value="1"/>
</dbReference>
<dbReference type="PROSITE" id="PS51296">
    <property type="entry name" value="RIESKE"/>
    <property type="match status" value="1"/>
</dbReference>
<name>A0A0F7KVX2_9SPHN</name>
<dbReference type="SUPFAM" id="SSF55961">
    <property type="entry name" value="Bet v1-like"/>
    <property type="match status" value="1"/>
</dbReference>
<dbReference type="GO" id="GO:0008695">
    <property type="term" value="F:3-phenylpropionate dioxygenase activity"/>
    <property type="evidence" value="ECO:0007669"/>
    <property type="project" value="UniProtKB-EC"/>
</dbReference>
<keyword evidence="8" id="KW-0520">NAD</keyword>
<dbReference type="Proteomes" id="UP000034392">
    <property type="component" value="Chromosome"/>
</dbReference>
<evidence type="ECO:0000256" key="8">
    <source>
        <dbReference type="ARBA" id="ARBA00023027"/>
    </source>
</evidence>
<dbReference type="PROSITE" id="PS00570">
    <property type="entry name" value="RING_HYDROXYL_ALPHA"/>
    <property type="match status" value="1"/>
</dbReference>
<dbReference type="InterPro" id="IPR001663">
    <property type="entry name" value="Rng_hydr_dOase-A"/>
</dbReference>
<dbReference type="Pfam" id="PF00355">
    <property type="entry name" value="Rieske"/>
    <property type="match status" value="1"/>
</dbReference>
<keyword evidence="4 9" id="KW-0223">Dioxygenase</keyword>
<evidence type="ECO:0000256" key="3">
    <source>
        <dbReference type="ARBA" id="ARBA00022723"/>
    </source>
</evidence>
<keyword evidence="10" id="KW-1185">Reference proteome</keyword>
<keyword evidence="7" id="KW-0411">Iron-sulfur</keyword>
<keyword evidence="2" id="KW-0001">2Fe-2S</keyword>
<evidence type="ECO:0000313" key="10">
    <source>
        <dbReference type="Proteomes" id="UP000034392"/>
    </source>
</evidence>
<dbReference type="InterPro" id="IPR015881">
    <property type="entry name" value="ARHD_Rieske_2Fe_2S"/>
</dbReference>
<keyword evidence="6" id="KW-0408">Iron</keyword>
<proteinExistence type="inferred from homology"/>
<dbReference type="EC" id="1.14.12.19" evidence="9"/>
<organism evidence="9 10">
    <name type="scientific">Croceibacterium atlanticum</name>
    <dbReference type="NCBI Taxonomy" id="1267766"/>
    <lineage>
        <taxon>Bacteria</taxon>
        <taxon>Pseudomonadati</taxon>
        <taxon>Pseudomonadota</taxon>
        <taxon>Alphaproteobacteria</taxon>
        <taxon>Sphingomonadales</taxon>
        <taxon>Erythrobacteraceae</taxon>
        <taxon>Croceibacterium</taxon>
    </lineage>
</organism>
<dbReference type="GO" id="GO:0051537">
    <property type="term" value="F:2 iron, 2 sulfur cluster binding"/>
    <property type="evidence" value="ECO:0007669"/>
    <property type="project" value="UniProtKB-KW"/>
</dbReference>
<dbReference type="PANTHER" id="PTHR43756:SF1">
    <property type="entry name" value="3-PHENYLPROPIONATE_CINNAMIC ACID DIOXYGENASE SUBUNIT ALPHA"/>
    <property type="match status" value="1"/>
</dbReference>
<dbReference type="SUPFAM" id="SSF50022">
    <property type="entry name" value="ISP domain"/>
    <property type="match status" value="1"/>
</dbReference>
<evidence type="ECO:0000256" key="2">
    <source>
        <dbReference type="ARBA" id="ARBA00022714"/>
    </source>
</evidence>
<keyword evidence="3" id="KW-0479">Metal-binding</keyword>
<evidence type="ECO:0000256" key="7">
    <source>
        <dbReference type="ARBA" id="ARBA00023014"/>
    </source>
</evidence>
<evidence type="ECO:0000256" key="5">
    <source>
        <dbReference type="ARBA" id="ARBA00023002"/>
    </source>
</evidence>
<dbReference type="KEGG" id="aay:WYH_01869"/>
<dbReference type="AlphaFoldDB" id="A0A0F7KVX2"/>
<dbReference type="PANTHER" id="PTHR43756">
    <property type="entry name" value="CHOLINE MONOOXYGENASE, CHLOROPLASTIC"/>
    <property type="match status" value="1"/>
</dbReference>